<dbReference type="Pfam" id="PF19054">
    <property type="entry name" value="DUF5753"/>
    <property type="match status" value="1"/>
</dbReference>
<organism evidence="2 3">
    <name type="scientific">Nocardia huaxiensis</name>
    <dbReference type="NCBI Taxonomy" id="2755382"/>
    <lineage>
        <taxon>Bacteria</taxon>
        <taxon>Bacillati</taxon>
        <taxon>Actinomycetota</taxon>
        <taxon>Actinomycetes</taxon>
        <taxon>Mycobacteriales</taxon>
        <taxon>Nocardiaceae</taxon>
        <taxon>Nocardia</taxon>
    </lineage>
</organism>
<evidence type="ECO:0000313" key="3">
    <source>
        <dbReference type="Proteomes" id="UP000515512"/>
    </source>
</evidence>
<dbReference type="KEGG" id="nhu:H0264_23405"/>
<dbReference type="Pfam" id="PF13560">
    <property type="entry name" value="HTH_31"/>
    <property type="match status" value="1"/>
</dbReference>
<dbReference type="Gene3D" id="1.10.260.40">
    <property type="entry name" value="lambda repressor-like DNA-binding domains"/>
    <property type="match status" value="1"/>
</dbReference>
<dbReference type="InterPro" id="IPR001387">
    <property type="entry name" value="Cro/C1-type_HTH"/>
</dbReference>
<dbReference type="PROSITE" id="PS50943">
    <property type="entry name" value="HTH_CROC1"/>
    <property type="match status" value="1"/>
</dbReference>
<dbReference type="InterPro" id="IPR010982">
    <property type="entry name" value="Lambda_DNA-bd_dom_sf"/>
</dbReference>
<protein>
    <submittedName>
        <fullName evidence="2">Helix-turn-helix domain-containing protein</fullName>
    </submittedName>
</protein>
<dbReference type="AlphaFoldDB" id="A0A7D6V607"/>
<dbReference type="RefSeq" id="WP_181579529.1">
    <property type="nucleotide sequence ID" value="NZ_CP059399.1"/>
</dbReference>
<dbReference type="Proteomes" id="UP000515512">
    <property type="component" value="Chromosome"/>
</dbReference>
<name>A0A7D6V607_9NOCA</name>
<evidence type="ECO:0000259" key="1">
    <source>
        <dbReference type="PROSITE" id="PS50943"/>
    </source>
</evidence>
<accession>A0A7D6V607</accession>
<proteinExistence type="predicted"/>
<dbReference type="SMART" id="SM00530">
    <property type="entry name" value="HTH_XRE"/>
    <property type="match status" value="1"/>
</dbReference>
<sequence>MAGSTLSSRALGRLLAQYRKRAGLTVYAAAQIVETSIQTMGRVEDGVKSKVPQLWINALSDAYRVTSDERRVMIGLAQELASAQKNWWRPYSDGLKLGFDYYIGLEEAARKLLVWKVAVVPGLLQTPEYRRAVEWIETPALPAEQVERRVEVALLRQERLKDSNFEVDVVLSEMVLRDQLGGRGVMASQLRKLADLAEQPNVSIRVVPFDAPAHLGSLVGSFVLLEFPRLPATGLQEPPVVYVEEYAGDLYMEREHEVVRYRDAFCEISRVALHPEPSRQLLLSAAEEYDQ</sequence>
<keyword evidence="3" id="KW-1185">Reference proteome</keyword>
<gene>
    <name evidence="2" type="ORF">H0264_23405</name>
</gene>
<evidence type="ECO:0000313" key="2">
    <source>
        <dbReference type="EMBL" id="QLY28321.1"/>
    </source>
</evidence>
<dbReference type="SUPFAM" id="SSF47413">
    <property type="entry name" value="lambda repressor-like DNA-binding domains"/>
    <property type="match status" value="1"/>
</dbReference>
<dbReference type="EMBL" id="CP059399">
    <property type="protein sequence ID" value="QLY28321.1"/>
    <property type="molecule type" value="Genomic_DNA"/>
</dbReference>
<dbReference type="GO" id="GO:0003677">
    <property type="term" value="F:DNA binding"/>
    <property type="evidence" value="ECO:0007669"/>
    <property type="project" value="InterPro"/>
</dbReference>
<feature type="domain" description="HTH cro/C1-type" evidence="1">
    <location>
        <begin position="15"/>
        <end position="70"/>
    </location>
</feature>
<dbReference type="InterPro" id="IPR043917">
    <property type="entry name" value="DUF5753"/>
</dbReference>
<reference evidence="2 3" key="1">
    <citation type="submission" date="2020-07" db="EMBL/GenBank/DDBJ databases">
        <authorList>
            <person name="Zhuang K."/>
            <person name="Ran Y."/>
        </authorList>
    </citation>
    <scope>NUCLEOTIDE SEQUENCE [LARGE SCALE GENOMIC DNA]</scope>
    <source>
        <strain evidence="2 3">WCH-YHL-001</strain>
    </source>
</reference>